<gene>
    <name evidence="2" type="ORF">LVJ82_02735</name>
</gene>
<feature type="transmembrane region" description="Helical" evidence="1">
    <location>
        <begin position="5"/>
        <end position="23"/>
    </location>
</feature>
<proteinExistence type="predicted"/>
<evidence type="ECO:0000313" key="3">
    <source>
        <dbReference type="Proteomes" id="UP000832011"/>
    </source>
</evidence>
<dbReference type="Proteomes" id="UP000832011">
    <property type="component" value="Chromosome"/>
</dbReference>
<name>A0ABY4E2B1_9NEIS</name>
<accession>A0ABY4E2B1</accession>
<dbReference type="EMBL" id="CP091511">
    <property type="protein sequence ID" value="UOO89921.1"/>
    <property type="molecule type" value="Genomic_DNA"/>
</dbReference>
<organism evidence="2 3">
    <name type="scientific">Vitreoscilla massiliensis</name>
    <dbReference type="NCBI Taxonomy" id="1689272"/>
    <lineage>
        <taxon>Bacteria</taxon>
        <taxon>Pseudomonadati</taxon>
        <taxon>Pseudomonadota</taxon>
        <taxon>Betaproteobacteria</taxon>
        <taxon>Neisseriales</taxon>
        <taxon>Neisseriaceae</taxon>
        <taxon>Vitreoscilla</taxon>
    </lineage>
</organism>
<evidence type="ECO:0000256" key="1">
    <source>
        <dbReference type="SAM" id="Phobius"/>
    </source>
</evidence>
<protein>
    <submittedName>
        <fullName evidence="2">Uncharacterized protein</fullName>
    </submittedName>
</protein>
<feature type="transmembrane region" description="Helical" evidence="1">
    <location>
        <begin position="51"/>
        <end position="69"/>
    </location>
</feature>
<keyword evidence="1" id="KW-0472">Membrane</keyword>
<keyword evidence="1" id="KW-1133">Transmembrane helix</keyword>
<evidence type="ECO:0000313" key="2">
    <source>
        <dbReference type="EMBL" id="UOO89921.1"/>
    </source>
</evidence>
<keyword evidence="1" id="KW-0812">Transmembrane</keyword>
<keyword evidence="3" id="KW-1185">Reference proteome</keyword>
<reference evidence="2 3" key="1">
    <citation type="journal article" date="2022" name="Res Sq">
        <title>Evolution of multicellular longitudinally dividing oral cavity symbionts (Neisseriaceae).</title>
        <authorList>
            <person name="Nyongesa S."/>
            <person name="Weber P."/>
            <person name="Bernet E."/>
            <person name="Pullido F."/>
            <person name="Nieckarz M."/>
            <person name="Delaby M."/>
            <person name="Nieves C."/>
            <person name="Viehboeck T."/>
            <person name="Krause N."/>
            <person name="Rivera-Millot A."/>
            <person name="Nakamura A."/>
            <person name="Vischer N."/>
            <person name="VanNieuwenhze M."/>
            <person name="Brun Y."/>
            <person name="Cava F."/>
            <person name="Bulgheresi S."/>
            <person name="Veyrier F."/>
        </authorList>
    </citation>
    <scope>NUCLEOTIDE SEQUENCE [LARGE SCALE GENOMIC DNA]</scope>
    <source>
        <strain evidence="2 3">SN4</strain>
    </source>
</reference>
<sequence>MKILIILFIVNLPFFWGLFYIFFGNWDKFLDTFASACSWDYWVAGFDSNRIYLFLILCASLVGSEYMAISHYRPHWLD</sequence>
<dbReference type="RefSeq" id="WP_058356172.1">
    <property type="nucleotide sequence ID" value="NZ_CABKVG010000008.1"/>
</dbReference>